<organism evidence="2 3">
    <name type="scientific">Punica granatum</name>
    <name type="common">Pomegranate</name>
    <dbReference type="NCBI Taxonomy" id="22663"/>
    <lineage>
        <taxon>Eukaryota</taxon>
        <taxon>Viridiplantae</taxon>
        <taxon>Streptophyta</taxon>
        <taxon>Embryophyta</taxon>
        <taxon>Tracheophyta</taxon>
        <taxon>Spermatophyta</taxon>
        <taxon>Magnoliopsida</taxon>
        <taxon>eudicotyledons</taxon>
        <taxon>Gunneridae</taxon>
        <taxon>Pentapetalae</taxon>
        <taxon>rosids</taxon>
        <taxon>malvids</taxon>
        <taxon>Myrtales</taxon>
        <taxon>Lythraceae</taxon>
        <taxon>Punica</taxon>
    </lineage>
</organism>
<dbReference type="Proteomes" id="UP000197138">
    <property type="component" value="Unassembled WGS sequence"/>
</dbReference>
<accession>A0A218VZ62</accession>
<dbReference type="AlphaFoldDB" id="A0A218VZ62"/>
<name>A0A218VZ62_PUNGR</name>
<reference evidence="3" key="1">
    <citation type="journal article" date="2017" name="Plant J.">
        <title>The pomegranate (Punica granatum L.) genome and the genomics of punicalagin biosynthesis.</title>
        <authorList>
            <person name="Qin G."/>
            <person name="Xu C."/>
            <person name="Ming R."/>
            <person name="Tang H."/>
            <person name="Guyot R."/>
            <person name="Kramer E.M."/>
            <person name="Hu Y."/>
            <person name="Yi X."/>
            <person name="Qi Y."/>
            <person name="Xu X."/>
            <person name="Gao Z."/>
            <person name="Pan H."/>
            <person name="Jian J."/>
            <person name="Tian Y."/>
            <person name="Yue Z."/>
            <person name="Xu Y."/>
        </authorList>
    </citation>
    <scope>NUCLEOTIDE SEQUENCE [LARGE SCALE GENOMIC DNA]</scope>
    <source>
        <strain evidence="3">cv. Dabenzi</strain>
    </source>
</reference>
<dbReference type="EMBL" id="MTKT01005609">
    <property type="protein sequence ID" value="OWM65583.1"/>
    <property type="molecule type" value="Genomic_DNA"/>
</dbReference>
<evidence type="ECO:0000256" key="1">
    <source>
        <dbReference type="SAM" id="MobiDB-lite"/>
    </source>
</evidence>
<evidence type="ECO:0000313" key="2">
    <source>
        <dbReference type="EMBL" id="OWM65583.1"/>
    </source>
</evidence>
<feature type="compositionally biased region" description="Low complexity" evidence="1">
    <location>
        <begin position="15"/>
        <end position="26"/>
    </location>
</feature>
<comment type="caution">
    <text evidence="2">The sequence shown here is derived from an EMBL/GenBank/DDBJ whole genome shotgun (WGS) entry which is preliminary data.</text>
</comment>
<sequence>MSPQRSQTAPIPRATSTSVPEVESSTQAAMRAELHSIREERVDSVAYSLTLGRKLRTTGSFRQS</sequence>
<protein>
    <submittedName>
        <fullName evidence="2">Uncharacterized protein</fullName>
    </submittedName>
</protein>
<evidence type="ECO:0000313" key="3">
    <source>
        <dbReference type="Proteomes" id="UP000197138"/>
    </source>
</evidence>
<proteinExistence type="predicted"/>
<feature type="region of interest" description="Disordered" evidence="1">
    <location>
        <begin position="1"/>
        <end position="30"/>
    </location>
</feature>
<gene>
    <name evidence="2" type="ORF">CDL15_Pgr023853</name>
</gene>